<dbReference type="InterPro" id="IPR003675">
    <property type="entry name" value="Rce1/LyrA-like_dom"/>
</dbReference>
<keyword evidence="1" id="KW-1133">Transmembrane helix</keyword>
<feature type="transmembrane region" description="Helical" evidence="1">
    <location>
        <begin position="139"/>
        <end position="161"/>
    </location>
</feature>
<feature type="transmembrane region" description="Helical" evidence="1">
    <location>
        <begin position="93"/>
        <end position="119"/>
    </location>
</feature>
<feature type="transmembrane region" description="Helical" evidence="1">
    <location>
        <begin position="256"/>
        <end position="275"/>
    </location>
</feature>
<gene>
    <name evidence="3" type="ORF">HELGO_WM35554</name>
</gene>
<dbReference type="GO" id="GO:0080120">
    <property type="term" value="P:CAAX-box protein maturation"/>
    <property type="evidence" value="ECO:0007669"/>
    <property type="project" value="UniProtKB-ARBA"/>
</dbReference>
<protein>
    <recommendedName>
        <fullName evidence="2">CAAX prenyl protease 2/Lysostaphin resistance protein A-like domain-containing protein</fullName>
    </recommendedName>
</protein>
<dbReference type="AlphaFoldDB" id="A0A6S6THE8"/>
<sequence length="299" mass="33748">MKNNPLDETRSTLVISILFGVMFFLPLFLYTTFPAFGPNAELSAGAAFTLDNLVWLTSYPIIAALLWLATANYKDELADIVLNIPDPIEVRSYIILSIGMIISAIGCTYLLFYPLSLIAPDFVQSWLLETPHLLYWDDGGLYLIGNIAGVIMAIVFAPILEEFLFRGYLLNRWTLRLGAIPAILLSSLLFAILHPDVLGAFIFAVMMALLYMKTRSLVAPIVLHAANNTFAVILEWVDRSMFSGFEPVTITDFQDYLWLGIICMMIGFPWLWFYAKQHFFPLKPLLIAHEKGETNNYLA</sequence>
<evidence type="ECO:0000313" key="3">
    <source>
        <dbReference type="EMBL" id="CAA6814318.1"/>
    </source>
</evidence>
<dbReference type="GO" id="GO:0004175">
    <property type="term" value="F:endopeptidase activity"/>
    <property type="evidence" value="ECO:0007669"/>
    <property type="project" value="UniProtKB-ARBA"/>
</dbReference>
<dbReference type="EMBL" id="CACVAT010000230">
    <property type="protein sequence ID" value="CAA6814318.1"/>
    <property type="molecule type" value="Genomic_DNA"/>
</dbReference>
<accession>A0A6S6THE8</accession>
<feature type="transmembrane region" description="Helical" evidence="1">
    <location>
        <begin position="173"/>
        <end position="191"/>
    </location>
</feature>
<feature type="transmembrane region" description="Helical" evidence="1">
    <location>
        <begin position="12"/>
        <end position="33"/>
    </location>
</feature>
<name>A0A6S6THE8_9GAMM</name>
<dbReference type="Pfam" id="PF02517">
    <property type="entry name" value="Rce1-like"/>
    <property type="match status" value="1"/>
</dbReference>
<feature type="transmembrane region" description="Helical" evidence="1">
    <location>
        <begin position="197"/>
        <end position="212"/>
    </location>
</feature>
<evidence type="ECO:0000256" key="1">
    <source>
        <dbReference type="SAM" id="Phobius"/>
    </source>
</evidence>
<evidence type="ECO:0000259" key="2">
    <source>
        <dbReference type="Pfam" id="PF02517"/>
    </source>
</evidence>
<keyword evidence="1" id="KW-0472">Membrane</keyword>
<proteinExistence type="predicted"/>
<feature type="domain" description="CAAX prenyl protease 2/Lysostaphin resistance protein A-like" evidence="2">
    <location>
        <begin position="147"/>
        <end position="230"/>
    </location>
</feature>
<reference evidence="3" key="1">
    <citation type="submission" date="2020-01" db="EMBL/GenBank/DDBJ databases">
        <authorList>
            <person name="Meier V. D."/>
            <person name="Meier V D."/>
        </authorList>
    </citation>
    <scope>NUCLEOTIDE SEQUENCE</scope>
    <source>
        <strain evidence="3">HLG_WM_MAG_09</strain>
    </source>
</reference>
<organism evidence="3">
    <name type="scientific">uncultured Thiotrichaceae bacterium</name>
    <dbReference type="NCBI Taxonomy" id="298394"/>
    <lineage>
        <taxon>Bacteria</taxon>
        <taxon>Pseudomonadati</taxon>
        <taxon>Pseudomonadota</taxon>
        <taxon>Gammaproteobacteria</taxon>
        <taxon>Thiotrichales</taxon>
        <taxon>Thiotrichaceae</taxon>
        <taxon>environmental samples</taxon>
    </lineage>
</organism>
<dbReference type="PANTHER" id="PTHR43592">
    <property type="entry name" value="CAAX AMINO TERMINAL PROTEASE"/>
    <property type="match status" value="1"/>
</dbReference>
<feature type="transmembrane region" description="Helical" evidence="1">
    <location>
        <begin position="53"/>
        <end position="73"/>
    </location>
</feature>
<keyword evidence="1" id="KW-0812">Transmembrane</keyword>
<dbReference type="PANTHER" id="PTHR43592:SF15">
    <property type="entry name" value="CAAX AMINO TERMINAL PROTEASE FAMILY PROTEIN"/>
    <property type="match status" value="1"/>
</dbReference>